<name>A0ABY9Y482_9FLAO</name>
<dbReference type="Pfam" id="PF02449">
    <property type="entry name" value="Glyco_hydro_42"/>
    <property type="match status" value="1"/>
</dbReference>
<keyword evidence="2" id="KW-0326">Glycosidase</keyword>
<accession>A0ABY9Y482</accession>
<evidence type="ECO:0000256" key="2">
    <source>
        <dbReference type="ARBA" id="ARBA00023295"/>
    </source>
</evidence>
<dbReference type="Proteomes" id="UP001303407">
    <property type="component" value="Chromosome"/>
</dbReference>
<feature type="domain" description="Glycoside hydrolase family 42 N-terminal" evidence="3">
    <location>
        <begin position="68"/>
        <end position="229"/>
    </location>
</feature>
<evidence type="ECO:0000313" key="5">
    <source>
        <dbReference type="EMBL" id="WNH13063.1"/>
    </source>
</evidence>
<evidence type="ECO:0000313" key="6">
    <source>
        <dbReference type="Proteomes" id="UP001303407"/>
    </source>
</evidence>
<dbReference type="InterPro" id="IPR040719">
    <property type="entry name" value="DUF5597"/>
</dbReference>
<keyword evidence="1" id="KW-0378">Hydrolase</keyword>
<dbReference type="SUPFAM" id="SSF51445">
    <property type="entry name" value="(Trans)glycosidases"/>
    <property type="match status" value="1"/>
</dbReference>
<dbReference type="InterPro" id="IPR013529">
    <property type="entry name" value="Glyco_hydro_42_N"/>
</dbReference>
<feature type="domain" description="DUF5597" evidence="4">
    <location>
        <begin position="387"/>
        <end position="507"/>
    </location>
</feature>
<sequence>MFLSLYTFGQSKNNKQIPHLQKKGEATQLIVDGKPFLVLGGELHNSSTSNLTYMEPIFPYLSSINLNTTLAAISWDLVEPKEGKYDFTLLDGVLKQARQNNMRLMILWFGSWKNGLSHYVPDWVKADYKRFPRVKLADGNATETISPLCTEARDLDAKAFEALMKHLKKNDTERTVIMVQVENEVGIIGAARDHSKAANNEFAKQVPEALISYIKQNQNDILPELKKRWEDAGALSSGTWTEVFGTGYRTDEIFMAYQYATYMDAIAAAGKAEYDLPMFVNAWIVQPEDHIPGNYPSGGPQSINHDIYRMAAPHIDILTPDIYLPDFKEITDLYTHKWNPLFIPESFTDSIGVASAFYTIGYHKGIGYSPFGIDGYRGKENNNNIKLSKGYKLLADMMPVITEAQSSGTITAAYLKDDKPEQTIILGDYKIEVALRRTRGQKSKLKMGYAIIINNAPNEFILAGEGLQFTFYPATPGPKTVGFASVYEGEFNNGEWTAGRKLNGDNIMLNYVLADEAAQNKTGSVARFEKSEPEALKVKLYRFE</sequence>
<dbReference type="InterPro" id="IPR017853">
    <property type="entry name" value="GH"/>
</dbReference>
<reference evidence="5 6" key="1">
    <citation type="submission" date="2023-09" db="EMBL/GenBank/DDBJ databases">
        <title>Thalassobella suaedae gen. nov., sp. nov., a marine bacterium of the family Flavobacteriaceae isolated from a halophyte Suaeda japonica.</title>
        <authorList>
            <person name="Lee S.Y."/>
            <person name="Hwang C.Y."/>
        </authorList>
    </citation>
    <scope>NUCLEOTIDE SEQUENCE [LARGE SCALE GENOMIC DNA]</scope>
    <source>
        <strain evidence="5 6">HL-DH10</strain>
    </source>
</reference>
<keyword evidence="6" id="KW-1185">Reference proteome</keyword>
<evidence type="ECO:0000256" key="1">
    <source>
        <dbReference type="ARBA" id="ARBA00022801"/>
    </source>
</evidence>
<dbReference type="RefSeq" id="WP_415863041.1">
    <property type="nucleotide sequence ID" value="NZ_CP134536.1"/>
</dbReference>
<gene>
    <name evidence="5" type="ORF">RHP49_02150</name>
</gene>
<evidence type="ECO:0000259" key="3">
    <source>
        <dbReference type="Pfam" id="PF02449"/>
    </source>
</evidence>
<dbReference type="Pfam" id="PF18120">
    <property type="entry name" value="DUF5597"/>
    <property type="match status" value="1"/>
</dbReference>
<proteinExistence type="predicted"/>
<organism evidence="5 6">
    <name type="scientific">Thalassobellus suaedae</name>
    <dbReference type="NCBI Taxonomy" id="3074124"/>
    <lineage>
        <taxon>Bacteria</taxon>
        <taxon>Pseudomonadati</taxon>
        <taxon>Bacteroidota</taxon>
        <taxon>Flavobacteriia</taxon>
        <taxon>Flavobacteriales</taxon>
        <taxon>Flavobacteriaceae</taxon>
        <taxon>Thalassobellus</taxon>
    </lineage>
</organism>
<dbReference type="EMBL" id="CP134536">
    <property type="protein sequence ID" value="WNH13063.1"/>
    <property type="molecule type" value="Genomic_DNA"/>
</dbReference>
<dbReference type="Gene3D" id="3.20.20.80">
    <property type="entry name" value="Glycosidases"/>
    <property type="match status" value="1"/>
</dbReference>
<protein>
    <submittedName>
        <fullName evidence="5">DUF5597 domain-containing protein</fullName>
    </submittedName>
</protein>
<dbReference type="Gene3D" id="2.60.220.20">
    <property type="entry name" value="putative beta-Galactosidase from caulobacter crescentus"/>
    <property type="match status" value="1"/>
</dbReference>
<evidence type="ECO:0000259" key="4">
    <source>
        <dbReference type="Pfam" id="PF18120"/>
    </source>
</evidence>